<evidence type="ECO:0000313" key="3">
    <source>
        <dbReference type="Proteomes" id="UP001575105"/>
    </source>
</evidence>
<dbReference type="PANTHER" id="PTHR11803:SF58">
    <property type="entry name" value="PROTEIN HMF1-RELATED"/>
    <property type="match status" value="1"/>
</dbReference>
<protein>
    <submittedName>
        <fullName evidence="2">RidA family protein</fullName>
        <ecNumber evidence="2">3.5.-.-</ecNumber>
    </submittedName>
</protein>
<keyword evidence="2" id="KW-0378">Hydrolase</keyword>
<dbReference type="InterPro" id="IPR006056">
    <property type="entry name" value="RidA"/>
</dbReference>
<organism evidence="2 3">
    <name type="scientific">Natronomicrosphaera hydrolytica</name>
    <dbReference type="NCBI Taxonomy" id="3242702"/>
    <lineage>
        <taxon>Bacteria</taxon>
        <taxon>Pseudomonadati</taxon>
        <taxon>Planctomycetota</taxon>
        <taxon>Phycisphaerae</taxon>
        <taxon>Phycisphaerales</taxon>
        <taxon>Phycisphaeraceae</taxon>
        <taxon>Natronomicrosphaera</taxon>
    </lineage>
</organism>
<evidence type="ECO:0000256" key="1">
    <source>
        <dbReference type="ARBA" id="ARBA00010552"/>
    </source>
</evidence>
<dbReference type="Proteomes" id="UP001575105">
    <property type="component" value="Unassembled WGS sequence"/>
</dbReference>
<dbReference type="Pfam" id="PF01042">
    <property type="entry name" value="Ribonuc_L-PSP"/>
    <property type="match status" value="1"/>
</dbReference>
<gene>
    <name evidence="2" type="ORF">ACERK3_17285</name>
</gene>
<dbReference type="InterPro" id="IPR035959">
    <property type="entry name" value="RutC-like_sf"/>
</dbReference>
<accession>A0ABV4U8U8</accession>
<dbReference type="Gene3D" id="3.30.1330.40">
    <property type="entry name" value="RutC-like"/>
    <property type="match status" value="1"/>
</dbReference>
<dbReference type="SUPFAM" id="SSF55298">
    <property type="entry name" value="YjgF-like"/>
    <property type="match status" value="1"/>
</dbReference>
<dbReference type="NCBIfam" id="TIGR00004">
    <property type="entry name" value="Rid family detoxifying hydrolase"/>
    <property type="match status" value="1"/>
</dbReference>
<proteinExistence type="inferred from homology"/>
<dbReference type="EC" id="3.5.-.-" evidence="2"/>
<dbReference type="EMBL" id="JBGUBD010000014">
    <property type="protein sequence ID" value="MFA9480034.1"/>
    <property type="molecule type" value="Genomic_DNA"/>
</dbReference>
<comment type="caution">
    <text evidence="2">The sequence shown here is derived from an EMBL/GenBank/DDBJ whole genome shotgun (WGS) entry which is preliminary data.</text>
</comment>
<dbReference type="CDD" id="cd00448">
    <property type="entry name" value="YjgF_YER057c_UK114_family"/>
    <property type="match status" value="1"/>
</dbReference>
<comment type="similarity">
    <text evidence="1">Belongs to the RutC family.</text>
</comment>
<dbReference type="PANTHER" id="PTHR11803">
    <property type="entry name" value="2-IMINOBUTANOATE/2-IMINOPROPANOATE DEAMINASE RIDA"/>
    <property type="match status" value="1"/>
</dbReference>
<reference evidence="2 3" key="1">
    <citation type="submission" date="2024-08" db="EMBL/GenBank/DDBJ databases">
        <title>Whole-genome sequencing of halo(alkali)philic microorganisms from hypersaline lakes.</title>
        <authorList>
            <person name="Sorokin D.Y."/>
            <person name="Merkel A.Y."/>
            <person name="Messina E."/>
            <person name="Yakimov M."/>
        </authorList>
    </citation>
    <scope>NUCLEOTIDE SEQUENCE [LARGE SCALE GENOMIC DNA]</scope>
    <source>
        <strain evidence="2 3">AB-hyl4</strain>
    </source>
</reference>
<name>A0ABV4U8U8_9BACT</name>
<dbReference type="InterPro" id="IPR006175">
    <property type="entry name" value="YjgF/YER057c/UK114"/>
</dbReference>
<keyword evidence="3" id="KW-1185">Reference proteome</keyword>
<evidence type="ECO:0000313" key="2">
    <source>
        <dbReference type="EMBL" id="MFA9480034.1"/>
    </source>
</evidence>
<sequence length="140" mass="15145">MDATIQPQCKAPVFPNGQDTSVAPYSPGLRVGPWVFVSGQGPLNFETMRFETDRGIEHEARLTLENVRSVLEAAGCKLTDVVKVTVYLQNMNDFVRFNEVYKQVFAEPWPARTAVQAVLGAGISIEIDAIAIAGCGSDGA</sequence>
<dbReference type="GO" id="GO:0016787">
    <property type="term" value="F:hydrolase activity"/>
    <property type="evidence" value="ECO:0007669"/>
    <property type="project" value="UniProtKB-KW"/>
</dbReference>
<dbReference type="RefSeq" id="WP_425346959.1">
    <property type="nucleotide sequence ID" value="NZ_JBGUBD010000014.1"/>
</dbReference>